<accession>A0ABW5N7A2</accession>
<evidence type="ECO:0000313" key="3">
    <source>
        <dbReference type="Proteomes" id="UP001597459"/>
    </source>
</evidence>
<evidence type="ECO:0000256" key="1">
    <source>
        <dbReference type="SAM" id="SignalP"/>
    </source>
</evidence>
<reference evidence="3" key="1">
    <citation type="journal article" date="2019" name="Int. J. Syst. Evol. Microbiol.">
        <title>The Global Catalogue of Microorganisms (GCM) 10K type strain sequencing project: providing services to taxonomists for standard genome sequencing and annotation.</title>
        <authorList>
            <consortium name="The Broad Institute Genomics Platform"/>
            <consortium name="The Broad Institute Genome Sequencing Center for Infectious Disease"/>
            <person name="Wu L."/>
            <person name="Ma J."/>
        </authorList>
    </citation>
    <scope>NUCLEOTIDE SEQUENCE [LARGE SCALE GENOMIC DNA]</scope>
    <source>
        <strain evidence="3">KCTC 42423</strain>
    </source>
</reference>
<evidence type="ECO:0000313" key="2">
    <source>
        <dbReference type="EMBL" id="MFD2590789.1"/>
    </source>
</evidence>
<keyword evidence="3" id="KW-1185">Reference proteome</keyword>
<protein>
    <submittedName>
        <fullName evidence="2">Uncharacterized protein</fullName>
    </submittedName>
</protein>
<dbReference type="Proteomes" id="UP001597459">
    <property type="component" value="Unassembled WGS sequence"/>
</dbReference>
<organism evidence="2 3">
    <name type="scientific">Aquimarina hainanensis</name>
    <dbReference type="NCBI Taxonomy" id="1578017"/>
    <lineage>
        <taxon>Bacteria</taxon>
        <taxon>Pseudomonadati</taxon>
        <taxon>Bacteroidota</taxon>
        <taxon>Flavobacteriia</taxon>
        <taxon>Flavobacteriales</taxon>
        <taxon>Flavobacteriaceae</taxon>
        <taxon>Aquimarina</taxon>
    </lineage>
</organism>
<dbReference type="EMBL" id="JBHULX010000004">
    <property type="protein sequence ID" value="MFD2590789.1"/>
    <property type="molecule type" value="Genomic_DNA"/>
</dbReference>
<dbReference type="RefSeq" id="WP_176028700.1">
    <property type="nucleotide sequence ID" value="NZ_JBHSJV010000001.1"/>
</dbReference>
<keyword evidence="1" id="KW-0732">Signal</keyword>
<gene>
    <name evidence="2" type="ORF">ACFSTE_08075</name>
</gene>
<feature type="chain" id="PRO_5047463139" evidence="1">
    <location>
        <begin position="23"/>
        <end position="117"/>
    </location>
</feature>
<proteinExistence type="predicted"/>
<feature type="signal peptide" evidence="1">
    <location>
        <begin position="1"/>
        <end position="22"/>
    </location>
</feature>
<name>A0ABW5N7A2_9FLAO</name>
<comment type="caution">
    <text evidence="2">The sequence shown here is derived from an EMBL/GenBank/DDBJ whole genome shotgun (WGS) entry which is preliminary data.</text>
</comment>
<sequence>MKNLFLNLIFTFFTIITFGQQANTSAKFQNTTNTISKQSKSTSNTKAKAFDVSEDENICYSETSRVAFYEALIDKNGFDIELRNSKGVAIKSTEEIISKAKSLILYSEEDQPTQTDY</sequence>